<evidence type="ECO:0000313" key="6">
    <source>
        <dbReference type="EMBL" id="GAW98351.1"/>
    </source>
</evidence>
<comment type="similarity">
    <text evidence="1 5">Belongs to the 5-formyltetrahydrofolate cyclo-ligase family.</text>
</comment>
<dbReference type="GO" id="GO:0046872">
    <property type="term" value="F:metal ion binding"/>
    <property type="evidence" value="ECO:0007669"/>
    <property type="project" value="UniProtKB-KW"/>
</dbReference>
<dbReference type="OrthoDB" id="9801938at2"/>
<feature type="binding site" evidence="4">
    <location>
        <position position="55"/>
    </location>
    <ligand>
        <name>substrate</name>
    </ligand>
</feature>
<gene>
    <name evidence="6" type="ORF">IWT30_00296</name>
</gene>
<comment type="caution">
    <text evidence="6">The sequence shown here is derived from an EMBL/GenBank/DDBJ whole genome shotgun (WGS) entry which is preliminary data.</text>
</comment>
<dbReference type="InterPro" id="IPR037171">
    <property type="entry name" value="NagB/RpiA_transferase-like"/>
</dbReference>
<dbReference type="RefSeq" id="WP_159459261.1">
    <property type="nucleotide sequence ID" value="NZ_BCMF01000002.1"/>
</dbReference>
<keyword evidence="5" id="KW-0479">Metal-binding</keyword>
<dbReference type="InterPro" id="IPR024185">
    <property type="entry name" value="FTHF_cligase-like_sf"/>
</dbReference>
<comment type="cofactor">
    <cofactor evidence="5">
        <name>Mg(2+)</name>
        <dbReference type="ChEBI" id="CHEBI:18420"/>
    </cofactor>
</comment>
<dbReference type="EC" id="6.3.3.2" evidence="5"/>
<dbReference type="GO" id="GO:0005524">
    <property type="term" value="F:ATP binding"/>
    <property type="evidence" value="ECO:0007669"/>
    <property type="project" value="UniProtKB-KW"/>
</dbReference>
<dbReference type="GO" id="GO:0009396">
    <property type="term" value="P:folic acid-containing compound biosynthetic process"/>
    <property type="evidence" value="ECO:0007669"/>
    <property type="project" value="TreeGrafter"/>
</dbReference>
<accession>A0A1Z5I9R9</accession>
<evidence type="ECO:0000256" key="3">
    <source>
        <dbReference type="ARBA" id="ARBA00022840"/>
    </source>
</evidence>
<sequence length="182" mass="20551">MATKKAVREQIISALISMPADIRHFQATTLYERLFESQEWNRSQTVAVTLSTGFELDTQPIIDAAKRARKQIVVPRTYNADRSMQFIPLTPETVLKESEFGILEPENGIAVTKDQIDLVIVPGLGFTKKGVRLGFGGGYYDRFLADYQGRTVTLAFEAQMFKEPTWKVIDTDILVQHVITSH</sequence>
<proteinExistence type="inferred from homology"/>
<feature type="binding site" evidence="4">
    <location>
        <begin position="132"/>
        <end position="140"/>
    </location>
    <ligand>
        <name>ATP</name>
        <dbReference type="ChEBI" id="CHEBI:30616"/>
    </ligand>
</feature>
<organism evidence="6 7">
    <name type="scientific">Secundilactobacillus mixtipabuli</name>
    <dbReference type="NCBI Taxonomy" id="1435342"/>
    <lineage>
        <taxon>Bacteria</taxon>
        <taxon>Bacillati</taxon>
        <taxon>Bacillota</taxon>
        <taxon>Bacilli</taxon>
        <taxon>Lactobacillales</taxon>
        <taxon>Lactobacillaceae</taxon>
        <taxon>Secundilactobacillus</taxon>
    </lineage>
</organism>
<keyword evidence="5" id="KW-0460">Magnesium</keyword>
<comment type="catalytic activity">
    <reaction evidence="5">
        <text>(6S)-5-formyl-5,6,7,8-tetrahydrofolate + ATP = (6R)-5,10-methenyltetrahydrofolate + ADP + phosphate</text>
        <dbReference type="Rhea" id="RHEA:10488"/>
        <dbReference type="ChEBI" id="CHEBI:30616"/>
        <dbReference type="ChEBI" id="CHEBI:43474"/>
        <dbReference type="ChEBI" id="CHEBI:57455"/>
        <dbReference type="ChEBI" id="CHEBI:57457"/>
        <dbReference type="ChEBI" id="CHEBI:456216"/>
        <dbReference type="EC" id="6.3.3.2"/>
    </reaction>
</comment>
<name>A0A1Z5I9R9_9LACO</name>
<dbReference type="Gene3D" id="3.40.50.10420">
    <property type="entry name" value="NagB/RpiA/CoA transferase-like"/>
    <property type="match status" value="1"/>
</dbReference>
<dbReference type="AlphaFoldDB" id="A0A1Z5I9R9"/>
<dbReference type="GO" id="GO:0030272">
    <property type="term" value="F:5-formyltetrahydrofolate cyclo-ligase activity"/>
    <property type="evidence" value="ECO:0007669"/>
    <property type="project" value="UniProtKB-EC"/>
</dbReference>
<protein>
    <recommendedName>
        <fullName evidence="5">5-formyltetrahydrofolate cyclo-ligase</fullName>
        <ecNumber evidence="5">6.3.3.2</ecNumber>
    </recommendedName>
</protein>
<dbReference type="GO" id="GO:0035999">
    <property type="term" value="P:tetrahydrofolate interconversion"/>
    <property type="evidence" value="ECO:0007669"/>
    <property type="project" value="TreeGrafter"/>
</dbReference>
<keyword evidence="3 4" id="KW-0067">ATP-binding</keyword>
<keyword evidence="6" id="KW-0436">Ligase</keyword>
<dbReference type="PANTHER" id="PTHR23407:SF1">
    <property type="entry name" value="5-FORMYLTETRAHYDROFOLATE CYCLO-LIGASE"/>
    <property type="match status" value="1"/>
</dbReference>
<evidence type="ECO:0000313" key="7">
    <source>
        <dbReference type="Proteomes" id="UP000198374"/>
    </source>
</evidence>
<reference evidence="6 7" key="1">
    <citation type="submission" date="2015-11" db="EMBL/GenBank/DDBJ databases">
        <title>Draft genome sequences of new species of the genus Lactobacillus isolated from orchardgrass silage.</title>
        <authorList>
            <person name="Tohno M."/>
            <person name="Tanizawa Y."/>
            <person name="Arita M."/>
        </authorList>
    </citation>
    <scope>NUCLEOTIDE SEQUENCE [LARGE SCALE GENOMIC DNA]</scope>
    <source>
        <strain evidence="6 7">IWT30</strain>
    </source>
</reference>
<dbReference type="InterPro" id="IPR002698">
    <property type="entry name" value="FTHF_cligase"/>
</dbReference>
<evidence type="ECO:0000256" key="2">
    <source>
        <dbReference type="ARBA" id="ARBA00022741"/>
    </source>
</evidence>
<dbReference type="PANTHER" id="PTHR23407">
    <property type="entry name" value="ATPASE INHIBITOR/5-FORMYLTETRAHYDROFOLATE CYCLO-LIGASE"/>
    <property type="match status" value="1"/>
</dbReference>
<dbReference type="EMBL" id="BCMF01000002">
    <property type="protein sequence ID" value="GAW98351.1"/>
    <property type="molecule type" value="Genomic_DNA"/>
</dbReference>
<dbReference type="SUPFAM" id="SSF100950">
    <property type="entry name" value="NagB/RpiA/CoA transferase-like"/>
    <property type="match status" value="1"/>
</dbReference>
<keyword evidence="7" id="KW-1185">Reference proteome</keyword>
<evidence type="ECO:0000256" key="4">
    <source>
        <dbReference type="PIRSR" id="PIRSR006806-1"/>
    </source>
</evidence>
<dbReference type="PIRSF" id="PIRSF006806">
    <property type="entry name" value="FTHF_cligase"/>
    <property type="match status" value="1"/>
</dbReference>
<feature type="binding site" evidence="4">
    <location>
        <begin position="4"/>
        <end position="8"/>
    </location>
    <ligand>
        <name>ATP</name>
        <dbReference type="ChEBI" id="CHEBI:30616"/>
    </ligand>
</feature>
<evidence type="ECO:0000256" key="1">
    <source>
        <dbReference type="ARBA" id="ARBA00010638"/>
    </source>
</evidence>
<dbReference type="NCBIfam" id="TIGR02727">
    <property type="entry name" value="MTHFS_bact"/>
    <property type="match status" value="1"/>
</dbReference>
<keyword evidence="2 4" id="KW-0547">Nucleotide-binding</keyword>
<dbReference type="Pfam" id="PF01812">
    <property type="entry name" value="5-FTHF_cyc-lig"/>
    <property type="match status" value="1"/>
</dbReference>
<feature type="binding site" evidence="4">
    <location>
        <position position="50"/>
    </location>
    <ligand>
        <name>substrate</name>
    </ligand>
</feature>
<evidence type="ECO:0000256" key="5">
    <source>
        <dbReference type="RuleBase" id="RU361279"/>
    </source>
</evidence>
<dbReference type="Proteomes" id="UP000198374">
    <property type="component" value="Unassembled WGS sequence"/>
</dbReference>